<evidence type="ECO:0000256" key="1">
    <source>
        <dbReference type="SAM" id="SignalP"/>
    </source>
</evidence>
<proteinExistence type="predicted"/>
<evidence type="ECO:0000313" key="2">
    <source>
        <dbReference type="EMBL" id="KAF4508287.1"/>
    </source>
</evidence>
<feature type="signal peptide" evidence="1">
    <location>
        <begin position="1"/>
        <end position="20"/>
    </location>
</feature>
<reference evidence="2 3" key="1">
    <citation type="journal article" date="2020" name="Genome Biol. Evol.">
        <title>A new high-quality draft genome assembly of the Chinese cordyceps Ophiocordyceps sinensis.</title>
        <authorList>
            <person name="Shu R."/>
            <person name="Zhang J."/>
            <person name="Meng Q."/>
            <person name="Zhang H."/>
            <person name="Zhou G."/>
            <person name="Li M."/>
            <person name="Wu P."/>
            <person name="Zhao Y."/>
            <person name="Chen C."/>
            <person name="Qin Q."/>
        </authorList>
    </citation>
    <scope>NUCLEOTIDE SEQUENCE [LARGE SCALE GENOMIC DNA]</scope>
    <source>
        <strain evidence="2 3">IOZ07</strain>
    </source>
</reference>
<protein>
    <recommendedName>
        <fullName evidence="4">Cell wall galactomannoprotein</fullName>
    </recommendedName>
</protein>
<accession>A0A8H4PQ05</accession>
<dbReference type="AlphaFoldDB" id="A0A8H4PQ05"/>
<sequence length="191" mass="20594">MKLSVASSLAFASVFTLAASQLQDTSGLSHGPGFQCRDVRSGVDYRDVTPETVRDLMKKRTLTRREQLIKRDLVSDVLNGVIDVFKSGKIDLNGPLRQGTESLRNISATIDFNKAVPKGFNNAFDKNTQVSSLPFGTIVGSVAKTVVAGFDWNNLITQDGVNFLVGLVSQVDANKVTQAALESFVNAVTKA</sequence>
<feature type="chain" id="PRO_5034533953" description="Cell wall galactomannoprotein" evidence="1">
    <location>
        <begin position="21"/>
        <end position="191"/>
    </location>
</feature>
<keyword evidence="1" id="KW-0732">Signal</keyword>
<evidence type="ECO:0000313" key="3">
    <source>
        <dbReference type="Proteomes" id="UP000557566"/>
    </source>
</evidence>
<comment type="caution">
    <text evidence="2">The sequence shown here is derived from an EMBL/GenBank/DDBJ whole genome shotgun (WGS) entry which is preliminary data.</text>
</comment>
<dbReference type="EMBL" id="JAAVMX010000005">
    <property type="protein sequence ID" value="KAF4508287.1"/>
    <property type="molecule type" value="Genomic_DNA"/>
</dbReference>
<organism evidence="2 3">
    <name type="scientific">Ophiocordyceps sinensis</name>
    <dbReference type="NCBI Taxonomy" id="72228"/>
    <lineage>
        <taxon>Eukaryota</taxon>
        <taxon>Fungi</taxon>
        <taxon>Dikarya</taxon>
        <taxon>Ascomycota</taxon>
        <taxon>Pezizomycotina</taxon>
        <taxon>Sordariomycetes</taxon>
        <taxon>Hypocreomycetidae</taxon>
        <taxon>Hypocreales</taxon>
        <taxon>Ophiocordycipitaceae</taxon>
        <taxon>Ophiocordyceps</taxon>
    </lineage>
</organism>
<dbReference type="OrthoDB" id="10448668at2759"/>
<keyword evidence="3" id="KW-1185">Reference proteome</keyword>
<evidence type="ECO:0008006" key="4">
    <source>
        <dbReference type="Google" id="ProtNLM"/>
    </source>
</evidence>
<dbReference type="Proteomes" id="UP000557566">
    <property type="component" value="Unassembled WGS sequence"/>
</dbReference>
<name>A0A8H4PQ05_9HYPO</name>
<gene>
    <name evidence="2" type="ORF">G6O67_004691</name>
</gene>